<evidence type="ECO:0000256" key="3">
    <source>
        <dbReference type="ARBA" id="ARBA00004656"/>
    </source>
</evidence>
<sequence length="149" mass="17022">MFFACLWEKLDIGTVERRKILCNVTFHIVVLICIIWSLYVLIERTAVEIRDSSLEWPFWTKLVVMAIGFTGCTVLVYVQWRTYVRLFKRWRAYNRVIFVQNGPSVHKGEVGGAAMVMADAGQRSGATKQPTQTTASRAQTTTTMVVEIK</sequence>
<proteinExistence type="predicted"/>
<dbReference type="WBParaSite" id="nRc.2.0.1.t31906-RA">
    <property type="protein sequence ID" value="nRc.2.0.1.t31906-RA"/>
    <property type="gene ID" value="nRc.2.0.1.g31906"/>
</dbReference>
<dbReference type="GO" id="GO:0005765">
    <property type="term" value="C:lysosomal membrane"/>
    <property type="evidence" value="ECO:0007669"/>
    <property type="project" value="UniProtKB-SubCell"/>
</dbReference>
<dbReference type="GO" id="GO:0005768">
    <property type="term" value="C:endosome"/>
    <property type="evidence" value="ECO:0007669"/>
    <property type="project" value="UniProtKB-SubCell"/>
</dbReference>
<dbReference type="PANTHER" id="PTHR45981">
    <property type="entry name" value="LD02310P"/>
    <property type="match status" value="1"/>
</dbReference>
<evidence type="ECO:0000256" key="2">
    <source>
        <dbReference type="ARBA" id="ARBA00004177"/>
    </source>
</evidence>
<evidence type="ECO:0000313" key="6">
    <source>
        <dbReference type="WBParaSite" id="nRc.2.0.1.t31906-RA"/>
    </source>
</evidence>
<feature type="transmembrane region" description="Helical" evidence="4">
    <location>
        <begin position="62"/>
        <end position="80"/>
    </location>
</feature>
<evidence type="ECO:0000256" key="1">
    <source>
        <dbReference type="ARBA" id="ARBA00004127"/>
    </source>
</evidence>
<evidence type="ECO:0000256" key="4">
    <source>
        <dbReference type="SAM" id="Phobius"/>
    </source>
</evidence>
<name>A0A915JZH5_ROMCU</name>
<feature type="transmembrane region" description="Helical" evidence="4">
    <location>
        <begin position="20"/>
        <end position="42"/>
    </location>
</feature>
<dbReference type="AlphaFoldDB" id="A0A915JZH5"/>
<keyword evidence="5" id="KW-1185">Reference proteome</keyword>
<accession>A0A915JZH5</accession>
<protein>
    <submittedName>
        <fullName evidence="6">Uncharacterized protein</fullName>
    </submittedName>
</protein>
<comment type="subcellular location">
    <subcellularLocation>
        <location evidence="1">Endomembrane system</location>
        <topology evidence="1">Multi-pass membrane protein</topology>
    </subcellularLocation>
    <subcellularLocation>
        <location evidence="2">Endosome</location>
    </subcellularLocation>
    <subcellularLocation>
        <location evidence="3">Lysosome membrane</location>
    </subcellularLocation>
</comment>
<dbReference type="OMA" id="VINAMNC"/>
<evidence type="ECO:0000313" key="5">
    <source>
        <dbReference type="Proteomes" id="UP000887565"/>
    </source>
</evidence>
<organism evidence="5 6">
    <name type="scientific">Romanomermis culicivorax</name>
    <name type="common">Nematode worm</name>
    <dbReference type="NCBI Taxonomy" id="13658"/>
    <lineage>
        <taxon>Eukaryota</taxon>
        <taxon>Metazoa</taxon>
        <taxon>Ecdysozoa</taxon>
        <taxon>Nematoda</taxon>
        <taxon>Enoplea</taxon>
        <taxon>Dorylaimia</taxon>
        <taxon>Mermithida</taxon>
        <taxon>Mermithoidea</taxon>
        <taxon>Mermithidae</taxon>
        <taxon>Romanomermis</taxon>
    </lineage>
</organism>
<keyword evidence="4" id="KW-1133">Transmembrane helix</keyword>
<dbReference type="Proteomes" id="UP000887565">
    <property type="component" value="Unplaced"/>
</dbReference>
<keyword evidence="4" id="KW-0472">Membrane</keyword>
<keyword evidence="4" id="KW-0812">Transmembrane</keyword>
<reference evidence="6" key="1">
    <citation type="submission" date="2022-11" db="UniProtKB">
        <authorList>
            <consortium name="WormBaseParasite"/>
        </authorList>
    </citation>
    <scope>IDENTIFICATION</scope>
</reference>